<dbReference type="Pfam" id="PF00005">
    <property type="entry name" value="ABC_tran"/>
    <property type="match status" value="1"/>
</dbReference>
<dbReference type="InterPro" id="IPR003593">
    <property type="entry name" value="AAA+_ATPase"/>
</dbReference>
<keyword evidence="5" id="KW-1185">Reference proteome</keyword>
<evidence type="ECO:0000256" key="1">
    <source>
        <dbReference type="ARBA" id="ARBA00022741"/>
    </source>
</evidence>
<protein>
    <submittedName>
        <fullName evidence="4">ABC transporter ATP-binding protein</fullName>
    </submittedName>
</protein>
<gene>
    <name evidence="4" type="ORF">ACFO3F_07535</name>
</gene>
<dbReference type="Gene3D" id="3.40.50.300">
    <property type="entry name" value="P-loop containing nucleotide triphosphate hydrolases"/>
    <property type="match status" value="1"/>
</dbReference>
<keyword evidence="2 4" id="KW-0067">ATP-binding</keyword>
<dbReference type="CDD" id="cd03214">
    <property type="entry name" value="ABC_Iron-Siderophores_B12_Hemin"/>
    <property type="match status" value="1"/>
</dbReference>
<feature type="domain" description="ABC transporter" evidence="3">
    <location>
        <begin position="2"/>
        <end position="234"/>
    </location>
</feature>
<reference evidence="5" key="1">
    <citation type="journal article" date="2019" name="Int. J. Syst. Evol. Microbiol.">
        <title>The Global Catalogue of Microorganisms (GCM) 10K type strain sequencing project: providing services to taxonomists for standard genome sequencing and annotation.</title>
        <authorList>
            <consortium name="The Broad Institute Genomics Platform"/>
            <consortium name="The Broad Institute Genome Sequencing Center for Infectious Disease"/>
            <person name="Wu L."/>
            <person name="Ma J."/>
        </authorList>
    </citation>
    <scope>NUCLEOTIDE SEQUENCE [LARGE SCALE GENOMIC DNA]</scope>
    <source>
        <strain evidence="5">JCM 3369</strain>
    </source>
</reference>
<dbReference type="GO" id="GO:0005524">
    <property type="term" value="F:ATP binding"/>
    <property type="evidence" value="ECO:0007669"/>
    <property type="project" value="UniProtKB-KW"/>
</dbReference>
<keyword evidence="1" id="KW-0547">Nucleotide-binding</keyword>
<dbReference type="Proteomes" id="UP001595955">
    <property type="component" value="Unassembled WGS sequence"/>
</dbReference>
<sequence>MIEVRGVCFRYGSAPVLRDVGITARDGKVLGLLGPNGSGKTTLLRTLYGSLRPESGTVSIDDDDVARLSTRELARRIAVVVQEHGGDLPVTVADLVLLGRTPHRGSFAQTTADDLDIAADALERVGAIHLAGRPFAGLSGGERQRVLVARALAQAAGHLLLDEPTNHLDVRYQHEVLDLVRGLGTTVVVVLHDLNLAAVYCDEVVLLEDGQVRAAGTPDEVLVPDILEPVYEVRVRRVEIEGGFQLAFRPRTGTGPAWAPHAGAAADLPRGRG</sequence>
<dbReference type="InterPro" id="IPR017871">
    <property type="entry name" value="ABC_transporter-like_CS"/>
</dbReference>
<evidence type="ECO:0000313" key="5">
    <source>
        <dbReference type="Proteomes" id="UP001595955"/>
    </source>
</evidence>
<dbReference type="SUPFAM" id="SSF52540">
    <property type="entry name" value="P-loop containing nucleoside triphosphate hydrolases"/>
    <property type="match status" value="1"/>
</dbReference>
<dbReference type="PANTHER" id="PTHR42794">
    <property type="entry name" value="HEMIN IMPORT ATP-BINDING PROTEIN HMUV"/>
    <property type="match status" value="1"/>
</dbReference>
<comment type="caution">
    <text evidence="4">The sequence shown here is derived from an EMBL/GenBank/DDBJ whole genome shotgun (WGS) entry which is preliminary data.</text>
</comment>
<dbReference type="PROSITE" id="PS50893">
    <property type="entry name" value="ABC_TRANSPORTER_2"/>
    <property type="match status" value="1"/>
</dbReference>
<name>A0ABV9D8Z5_9MICO</name>
<accession>A0ABV9D8Z5</accession>
<dbReference type="EMBL" id="JBHSGF010000004">
    <property type="protein sequence ID" value="MFC4555097.1"/>
    <property type="molecule type" value="Genomic_DNA"/>
</dbReference>
<evidence type="ECO:0000259" key="3">
    <source>
        <dbReference type="PROSITE" id="PS50893"/>
    </source>
</evidence>
<evidence type="ECO:0000313" key="4">
    <source>
        <dbReference type="EMBL" id="MFC4555097.1"/>
    </source>
</evidence>
<dbReference type="PANTHER" id="PTHR42794:SF2">
    <property type="entry name" value="ABC TRANSPORTER ATP-BINDING PROTEIN"/>
    <property type="match status" value="1"/>
</dbReference>
<dbReference type="InterPro" id="IPR027417">
    <property type="entry name" value="P-loop_NTPase"/>
</dbReference>
<dbReference type="InterPro" id="IPR003439">
    <property type="entry name" value="ABC_transporter-like_ATP-bd"/>
</dbReference>
<dbReference type="RefSeq" id="WP_122824087.1">
    <property type="nucleotide sequence ID" value="NZ_CP033325.1"/>
</dbReference>
<dbReference type="SMART" id="SM00382">
    <property type="entry name" value="AAA"/>
    <property type="match status" value="1"/>
</dbReference>
<dbReference type="PROSITE" id="PS00211">
    <property type="entry name" value="ABC_TRANSPORTER_1"/>
    <property type="match status" value="1"/>
</dbReference>
<proteinExistence type="predicted"/>
<organism evidence="4 5">
    <name type="scientific">Georgenia faecalis</name>
    <dbReference type="NCBI Taxonomy" id="2483799"/>
    <lineage>
        <taxon>Bacteria</taxon>
        <taxon>Bacillati</taxon>
        <taxon>Actinomycetota</taxon>
        <taxon>Actinomycetes</taxon>
        <taxon>Micrococcales</taxon>
        <taxon>Bogoriellaceae</taxon>
        <taxon>Georgenia</taxon>
    </lineage>
</organism>
<evidence type="ECO:0000256" key="2">
    <source>
        <dbReference type="ARBA" id="ARBA00022840"/>
    </source>
</evidence>